<organism evidence="1 2">
    <name type="scientific">Petralouisia muris</name>
    <dbReference type="NCBI Taxonomy" id="3032872"/>
    <lineage>
        <taxon>Bacteria</taxon>
        <taxon>Bacillati</taxon>
        <taxon>Bacillota</taxon>
        <taxon>Clostridia</taxon>
        <taxon>Lachnospirales</taxon>
        <taxon>Lachnospiraceae</taxon>
        <taxon>Petralouisia</taxon>
    </lineage>
</organism>
<gene>
    <name evidence="1" type="ORF">E5329_03780</name>
</gene>
<keyword evidence="2" id="KW-1185">Reference proteome</keyword>
<accession>A0AC61S0X5</accession>
<comment type="caution">
    <text evidence="1">The sequence shown here is derived from an EMBL/GenBank/DDBJ whole genome shotgun (WGS) entry which is preliminary data.</text>
</comment>
<evidence type="ECO:0000313" key="1">
    <source>
        <dbReference type="EMBL" id="TGY97735.1"/>
    </source>
</evidence>
<reference evidence="1" key="1">
    <citation type="submission" date="2019-04" db="EMBL/GenBank/DDBJ databases">
        <title>Microbes associate with the intestines of laboratory mice.</title>
        <authorList>
            <person name="Navarre W."/>
            <person name="Wong E."/>
            <person name="Huang K."/>
            <person name="Tropini C."/>
            <person name="Ng K."/>
            <person name="Yu B."/>
        </authorList>
    </citation>
    <scope>NUCLEOTIDE SEQUENCE</scope>
    <source>
        <strain evidence="1">NM01_1-7b</strain>
    </source>
</reference>
<dbReference type="EMBL" id="SRYA01000005">
    <property type="protein sequence ID" value="TGY97735.1"/>
    <property type="molecule type" value="Genomic_DNA"/>
</dbReference>
<dbReference type="Proteomes" id="UP000304953">
    <property type="component" value="Unassembled WGS sequence"/>
</dbReference>
<protein>
    <submittedName>
        <fullName evidence="1">Uncharacterized protein</fullName>
    </submittedName>
</protein>
<evidence type="ECO:0000313" key="2">
    <source>
        <dbReference type="Proteomes" id="UP000304953"/>
    </source>
</evidence>
<name>A0AC61S0X5_9FIRM</name>
<proteinExistence type="predicted"/>
<sequence length="280" mass="32243">MEKQIFRKSKRWNSLLKYDFVCGMWNNRYKWAVCFGVFVFLADLSVQTCNMAGIDAGYLGYYTYLMQGLPEYIRTETSIFQLPVPWLIFHGYLFFLICSYPVSDLSGCGQQIMLLSEKRERWWLGKVCWCVWNIFFYYVSFNCIMLVMSRFRGNAFKNTDGLKNVLGIDAGLVNPEEFIMIWVCLPVLFSIALGLVQMVLGILIKPVAAYFFTMSYLITSVYWKSPFLLGNFAMILRNRPIITDGLSSYMGMLLCAGVSGAAIFTGRLIVKKKDILEVEK</sequence>